<dbReference type="GO" id="GO:0005634">
    <property type="term" value="C:nucleus"/>
    <property type="evidence" value="ECO:0007669"/>
    <property type="project" value="TreeGrafter"/>
</dbReference>
<feature type="region of interest" description="Disordered" evidence="5">
    <location>
        <begin position="449"/>
        <end position="474"/>
    </location>
</feature>
<protein>
    <recommendedName>
        <fullName evidence="3">phosphatidate phosphatase</fullName>
        <ecNumber evidence="3">3.1.3.4</ecNumber>
    </recommendedName>
</protein>
<dbReference type="Pfam" id="PF16876">
    <property type="entry name" value="Lipin_mid"/>
    <property type="match status" value="1"/>
</dbReference>
<dbReference type="InterPro" id="IPR023214">
    <property type="entry name" value="HAD_sf"/>
</dbReference>
<evidence type="ECO:0000313" key="8">
    <source>
        <dbReference type="Proteomes" id="UP001295684"/>
    </source>
</evidence>
<evidence type="ECO:0000256" key="2">
    <source>
        <dbReference type="ARBA" id="ARBA00005476"/>
    </source>
</evidence>
<dbReference type="InterPro" id="IPR031703">
    <property type="entry name" value="Lipin_mid"/>
</dbReference>
<dbReference type="PANTHER" id="PTHR12181:SF12">
    <property type="entry name" value="PHOSPHATIDATE PHOSPHATASE"/>
    <property type="match status" value="1"/>
</dbReference>
<dbReference type="InterPro" id="IPR036412">
    <property type="entry name" value="HAD-like_sf"/>
</dbReference>
<dbReference type="InterPro" id="IPR013209">
    <property type="entry name" value="LNS2"/>
</dbReference>
<feature type="domain" description="LNS2/PITP" evidence="6">
    <location>
        <begin position="618"/>
        <end position="775"/>
    </location>
</feature>
<dbReference type="EC" id="3.1.3.4" evidence="3"/>
<dbReference type="SUPFAM" id="SSF56784">
    <property type="entry name" value="HAD-like"/>
    <property type="match status" value="1"/>
</dbReference>
<dbReference type="Proteomes" id="UP001295684">
    <property type="component" value="Unassembled WGS sequence"/>
</dbReference>
<organism evidence="7 8">
    <name type="scientific">Euplotes crassus</name>
    <dbReference type="NCBI Taxonomy" id="5936"/>
    <lineage>
        <taxon>Eukaryota</taxon>
        <taxon>Sar</taxon>
        <taxon>Alveolata</taxon>
        <taxon>Ciliophora</taxon>
        <taxon>Intramacronucleata</taxon>
        <taxon>Spirotrichea</taxon>
        <taxon>Hypotrichia</taxon>
        <taxon>Euplotida</taxon>
        <taxon>Euplotidae</taxon>
        <taxon>Moneuplotes</taxon>
    </lineage>
</organism>
<keyword evidence="4" id="KW-0378">Hydrolase</keyword>
<comment type="similarity">
    <text evidence="2">Belongs to the lipin family.</text>
</comment>
<dbReference type="Pfam" id="PF04571">
    <property type="entry name" value="Lipin_N"/>
    <property type="match status" value="1"/>
</dbReference>
<comment type="cofactor">
    <cofactor evidence="1">
        <name>Mg(2+)</name>
        <dbReference type="ChEBI" id="CHEBI:18420"/>
    </cofactor>
</comment>
<feature type="compositionally biased region" description="Acidic residues" evidence="5">
    <location>
        <begin position="146"/>
        <end position="163"/>
    </location>
</feature>
<dbReference type="GO" id="GO:0009062">
    <property type="term" value="P:fatty acid catabolic process"/>
    <property type="evidence" value="ECO:0007669"/>
    <property type="project" value="TreeGrafter"/>
</dbReference>
<feature type="compositionally biased region" description="Polar residues" evidence="5">
    <location>
        <begin position="95"/>
        <end position="104"/>
    </location>
</feature>
<dbReference type="GO" id="GO:0008195">
    <property type="term" value="F:phosphatidate phosphatase activity"/>
    <property type="evidence" value="ECO:0007669"/>
    <property type="project" value="UniProtKB-EC"/>
</dbReference>
<dbReference type="GO" id="GO:0019432">
    <property type="term" value="P:triglyceride biosynthetic process"/>
    <property type="evidence" value="ECO:0007669"/>
    <property type="project" value="TreeGrafter"/>
</dbReference>
<dbReference type="InterPro" id="IPR007651">
    <property type="entry name" value="Lipin_N"/>
</dbReference>
<dbReference type="EMBL" id="CAMPGE010023962">
    <property type="protein sequence ID" value="CAI2381834.1"/>
    <property type="molecule type" value="Genomic_DNA"/>
</dbReference>
<evidence type="ECO:0000259" key="6">
    <source>
        <dbReference type="SMART" id="SM00775"/>
    </source>
</evidence>
<dbReference type="PROSITE" id="PS51257">
    <property type="entry name" value="PROKAR_LIPOPROTEIN"/>
    <property type="match status" value="1"/>
</dbReference>
<feature type="compositionally biased region" description="Basic and acidic residues" evidence="5">
    <location>
        <begin position="130"/>
        <end position="145"/>
    </location>
</feature>
<feature type="region of interest" description="Disordered" evidence="5">
    <location>
        <begin position="83"/>
        <end position="260"/>
    </location>
</feature>
<dbReference type="AlphaFoldDB" id="A0AAD1XZU6"/>
<dbReference type="SMART" id="SM00775">
    <property type="entry name" value="LNS2"/>
    <property type="match status" value="1"/>
</dbReference>
<sequence>MLKYITNLLAFNQATLSGCVDIVVIEQEDGTLVTSPFHVRFGKLKLLKSTQKEVSISINGKKSQLKMKIGKSGEAYFVKHVSENEKEEEKESMPKQISNLSNLKNSEDDLFKPSSPGVVHDGYEDLDFFGPKDKREVKSEWKKDSEDSEDLDEYNVTDSDDDSIEKTRSEEKYNQIIRKMTEDGGNKSKSLSDEKDNDNKGFDSPDKSNKNGSRFGWLWGNEDQDSNHRNHRRAKSTRKRSMTFSQEEEKGDIPIPTKYDSYHESKSEVGLVNPLFDEEKIKDLQNKTEDIDELDNDQKVPGMNNVSPNNKRGIFRKIFGLFRSKDKQEENPRDMFKLEKVKPKEADSPDLSPALMKSFKSEVGMSLCKNQLFVCEKDEVDQIFEQNEVSFEEFCERYEEIIEDTNLILRVRDQIYDWRTGAAIIMSELIFGRTLKSKTHDFQQKVESYAQKATKDDSAEEAKNSAEEGNQEEIKVEKESKILNEKNKSVPEFKKISKIRKTLSENPKDAMYLRKIDHHDFSDSDCDIEDDIEDQPGPSINEIKDIEIPLERALTTLEEKKAETKKKYKKTLFLTSEQLQQLDLNYGKNEITFTVDSGFQGLQSNTCRLFFWNHKVKIVLSDVDGTITKSDVLGHILPRLGKDWSHEGITKLYTDIKNNGYEFLYLTSRAIGMADSTRNYLQELEQEGSFRLPDGPCIMSPDRLMHSFKREIIDRKPQLFKIAALLNIKNLFKDNHSPFYAGFGNRETDAISYRAVGIDFKRIFIVNPQGEIVILKSMYKKSYPLINELVDQMFPSVCIATERAKENEENEDSKYYDLNYFKPQQYSEEDLIDQGS</sequence>
<feature type="compositionally biased region" description="Basic residues" evidence="5">
    <location>
        <begin position="229"/>
        <end position="241"/>
    </location>
</feature>
<name>A0AAD1XZU6_EUPCR</name>
<keyword evidence="8" id="KW-1185">Reference proteome</keyword>
<evidence type="ECO:0000256" key="5">
    <source>
        <dbReference type="SAM" id="MobiDB-lite"/>
    </source>
</evidence>
<feature type="compositionally biased region" description="Basic and acidic residues" evidence="5">
    <location>
        <begin position="164"/>
        <end position="209"/>
    </location>
</feature>
<proteinExistence type="inferred from homology"/>
<dbReference type="PANTHER" id="PTHR12181">
    <property type="entry name" value="LIPIN"/>
    <property type="match status" value="1"/>
</dbReference>
<dbReference type="InterPro" id="IPR026058">
    <property type="entry name" value="LIPIN"/>
</dbReference>
<evidence type="ECO:0000256" key="1">
    <source>
        <dbReference type="ARBA" id="ARBA00001946"/>
    </source>
</evidence>
<comment type="caution">
    <text evidence="7">The sequence shown here is derived from an EMBL/GenBank/DDBJ whole genome shotgun (WGS) entry which is preliminary data.</text>
</comment>
<dbReference type="Pfam" id="PF08235">
    <property type="entry name" value="LNS2"/>
    <property type="match status" value="1"/>
</dbReference>
<feature type="compositionally biased region" description="Basic and acidic residues" evidence="5">
    <location>
        <begin position="453"/>
        <end position="474"/>
    </location>
</feature>
<dbReference type="InterPro" id="IPR031315">
    <property type="entry name" value="LNS2/PITP"/>
</dbReference>
<evidence type="ECO:0000256" key="3">
    <source>
        <dbReference type="ARBA" id="ARBA00012638"/>
    </source>
</evidence>
<reference evidence="7" key="1">
    <citation type="submission" date="2023-07" db="EMBL/GenBank/DDBJ databases">
        <authorList>
            <consortium name="AG Swart"/>
            <person name="Singh M."/>
            <person name="Singh A."/>
            <person name="Seah K."/>
            <person name="Emmerich C."/>
        </authorList>
    </citation>
    <scope>NUCLEOTIDE SEQUENCE</scope>
    <source>
        <strain evidence="7">DP1</strain>
    </source>
</reference>
<evidence type="ECO:0000313" key="7">
    <source>
        <dbReference type="EMBL" id="CAI2381834.1"/>
    </source>
</evidence>
<accession>A0AAD1XZU6</accession>
<feature type="compositionally biased region" description="Basic and acidic residues" evidence="5">
    <location>
        <begin position="83"/>
        <end position="93"/>
    </location>
</feature>
<dbReference type="Gene3D" id="3.40.50.1000">
    <property type="entry name" value="HAD superfamily/HAD-like"/>
    <property type="match status" value="1"/>
</dbReference>
<gene>
    <name evidence="7" type="ORF">ECRASSUSDP1_LOCUS23300</name>
</gene>
<evidence type="ECO:0000256" key="4">
    <source>
        <dbReference type="ARBA" id="ARBA00022801"/>
    </source>
</evidence>